<comment type="caution">
    <text evidence="2">The sequence shown here is derived from an EMBL/GenBank/DDBJ whole genome shotgun (WGS) entry which is preliminary data.</text>
</comment>
<feature type="compositionally biased region" description="Basic and acidic residues" evidence="1">
    <location>
        <begin position="62"/>
        <end position="82"/>
    </location>
</feature>
<evidence type="ECO:0000313" key="3">
    <source>
        <dbReference type="Proteomes" id="UP000572635"/>
    </source>
</evidence>
<accession>A0A7W8QIZ1</accession>
<evidence type="ECO:0000256" key="1">
    <source>
        <dbReference type="SAM" id="MobiDB-lite"/>
    </source>
</evidence>
<gene>
    <name evidence="2" type="ORF">HDA36_001431</name>
</gene>
<reference evidence="2 3" key="1">
    <citation type="submission" date="2020-08" db="EMBL/GenBank/DDBJ databases">
        <title>Sequencing the genomes of 1000 actinobacteria strains.</title>
        <authorList>
            <person name="Klenk H.-P."/>
        </authorList>
    </citation>
    <scope>NUCLEOTIDE SEQUENCE [LARGE SCALE GENOMIC DNA]</scope>
    <source>
        <strain evidence="2 3">DSM 44551</strain>
    </source>
</reference>
<sequence length="82" mass="8654">MPHVKFGVPYTTSDGKTHVQGETAYVSSGDAKKIVADGRGKVVKLSPEEVLEVAGVQAPKPTKAEEKPAVKRPPVKKDDADG</sequence>
<feature type="region of interest" description="Disordered" evidence="1">
    <location>
        <begin position="56"/>
        <end position="82"/>
    </location>
</feature>
<dbReference type="Proteomes" id="UP000572635">
    <property type="component" value="Unassembled WGS sequence"/>
</dbReference>
<organism evidence="2 3">
    <name type="scientific">Nocardiopsis composta</name>
    <dbReference type="NCBI Taxonomy" id="157465"/>
    <lineage>
        <taxon>Bacteria</taxon>
        <taxon>Bacillati</taxon>
        <taxon>Actinomycetota</taxon>
        <taxon>Actinomycetes</taxon>
        <taxon>Streptosporangiales</taxon>
        <taxon>Nocardiopsidaceae</taxon>
        <taxon>Nocardiopsis</taxon>
    </lineage>
</organism>
<dbReference type="EMBL" id="JACHDB010000001">
    <property type="protein sequence ID" value="MBB5431347.1"/>
    <property type="molecule type" value="Genomic_DNA"/>
</dbReference>
<name>A0A7W8QIZ1_9ACTN</name>
<protein>
    <submittedName>
        <fullName evidence="2">Uncharacterized protein</fullName>
    </submittedName>
</protein>
<keyword evidence="3" id="KW-1185">Reference proteome</keyword>
<proteinExistence type="predicted"/>
<dbReference type="RefSeq" id="WP_184390940.1">
    <property type="nucleotide sequence ID" value="NZ_JACHDB010000001.1"/>
</dbReference>
<dbReference type="AlphaFoldDB" id="A0A7W8QIZ1"/>
<evidence type="ECO:0000313" key="2">
    <source>
        <dbReference type="EMBL" id="MBB5431347.1"/>
    </source>
</evidence>